<comment type="caution">
    <text evidence="13">The sequence shown here is derived from an EMBL/GenBank/DDBJ whole genome shotgun (WGS) entry which is preliminary data.</text>
</comment>
<evidence type="ECO:0000256" key="4">
    <source>
        <dbReference type="ARBA" id="ARBA00022475"/>
    </source>
</evidence>
<keyword evidence="14" id="KW-1185">Reference proteome</keyword>
<dbReference type="Proteomes" id="UP001595796">
    <property type="component" value="Unassembled WGS sequence"/>
</dbReference>
<dbReference type="InterPro" id="IPR058781">
    <property type="entry name" value="HH_AprE-like"/>
</dbReference>
<gene>
    <name evidence="13" type="ORF">ACFPFW_10890</name>
</gene>
<evidence type="ECO:0000313" key="13">
    <source>
        <dbReference type="EMBL" id="MFC5068515.1"/>
    </source>
</evidence>
<dbReference type="Pfam" id="PF25994">
    <property type="entry name" value="HH_AprE"/>
    <property type="match status" value="1"/>
</dbReference>
<dbReference type="InterPro" id="IPR050739">
    <property type="entry name" value="MFP"/>
</dbReference>
<reference evidence="14" key="1">
    <citation type="journal article" date="2019" name="Int. J. Syst. Evol. Microbiol.">
        <title>The Global Catalogue of Microorganisms (GCM) 10K type strain sequencing project: providing services to taxonomists for standard genome sequencing and annotation.</title>
        <authorList>
            <consortium name="The Broad Institute Genomics Platform"/>
            <consortium name="The Broad Institute Genome Sequencing Center for Infectious Disease"/>
            <person name="Wu L."/>
            <person name="Ma J."/>
        </authorList>
    </citation>
    <scope>NUCLEOTIDE SEQUENCE [LARGE SCALE GENOMIC DNA]</scope>
    <source>
        <strain evidence="14">CGMCC 1.16444</strain>
    </source>
</reference>
<proteinExistence type="inferred from homology"/>
<keyword evidence="3 9" id="KW-0813">Transport</keyword>
<dbReference type="PANTHER" id="PTHR30386:SF17">
    <property type="entry name" value="ALKALINE PROTEASE SECRETION PROTEIN APRE"/>
    <property type="match status" value="1"/>
</dbReference>
<dbReference type="Gene3D" id="2.40.50.100">
    <property type="match status" value="1"/>
</dbReference>
<evidence type="ECO:0000256" key="8">
    <source>
        <dbReference type="ARBA" id="ARBA00023136"/>
    </source>
</evidence>
<sequence length="434" mass="47662">MTEARTPLRDIRSVSLFSLSAAALLLVAAGGWGSTAPIASAVIAPGQVVVESNVRKVQHPTGGVVAEIRVDNGDHVKAGDVLARLDDTVTRANLAVIDNQLNQLLVREARLSAERDALSDFSLPEELTVRADQASIRKILAGERTVFTSRQTAKQGQTSQLRERISQTREEVKGLEAQVASKRQQTGFIQTELEGVRSLYKDNLVPLSRVTALEREAARLLGEEGQHIADIARAKGRVAETEMQILQLDQDLQKEIASELRDTESKIAELRERYTAALDQLNRVDIRAPQDGIVHQKTIYTKGGVISPGEQLMLIVPEAEGLVVDVRIEPQLIDRLKIGQPVTMKFSAFNSATMPDVFGTLARISADVSRDEQSGAMFYTARIAIKGEELRKFQGKTLVPGMPVETFIDTGARTAFAYLTKPINDQLARAFRYD</sequence>
<dbReference type="Gene3D" id="2.40.30.170">
    <property type="match status" value="1"/>
</dbReference>
<keyword evidence="4 9" id="KW-1003">Cell membrane</keyword>
<feature type="domain" description="AprE-like long alpha-helical hairpin" evidence="11">
    <location>
        <begin position="91"/>
        <end position="280"/>
    </location>
</feature>
<evidence type="ECO:0000256" key="10">
    <source>
        <dbReference type="SAM" id="Coils"/>
    </source>
</evidence>
<dbReference type="InterPro" id="IPR010129">
    <property type="entry name" value="T1SS_HlyD"/>
</dbReference>
<dbReference type="PANTHER" id="PTHR30386">
    <property type="entry name" value="MEMBRANE FUSION SUBUNIT OF EMRAB-TOLC MULTIDRUG EFFLUX PUMP"/>
    <property type="match status" value="1"/>
</dbReference>
<keyword evidence="7" id="KW-1133">Transmembrane helix</keyword>
<comment type="subcellular location">
    <subcellularLocation>
        <location evidence="1 9">Cell inner membrane</location>
        <topology evidence="1 9">Single-pass membrane protein</topology>
    </subcellularLocation>
</comment>
<keyword evidence="6" id="KW-0812">Transmembrane</keyword>
<protein>
    <recommendedName>
        <fullName evidence="9">Membrane fusion protein (MFP) family protein</fullName>
    </recommendedName>
</protein>
<organism evidence="13 14">
    <name type="scientific">Flaviflagellibacter deserti</name>
    <dbReference type="NCBI Taxonomy" id="2267266"/>
    <lineage>
        <taxon>Bacteria</taxon>
        <taxon>Pseudomonadati</taxon>
        <taxon>Pseudomonadota</taxon>
        <taxon>Alphaproteobacteria</taxon>
        <taxon>Hyphomicrobiales</taxon>
        <taxon>Flaviflagellibacter</taxon>
    </lineage>
</organism>
<dbReference type="Pfam" id="PF26002">
    <property type="entry name" value="Beta-barrel_AprE"/>
    <property type="match status" value="1"/>
</dbReference>
<comment type="similarity">
    <text evidence="2 9">Belongs to the membrane fusion protein (MFP) (TC 8.A.1) family.</text>
</comment>
<evidence type="ECO:0000256" key="2">
    <source>
        <dbReference type="ARBA" id="ARBA00009477"/>
    </source>
</evidence>
<dbReference type="PRINTS" id="PR01490">
    <property type="entry name" value="RTXTOXIND"/>
</dbReference>
<name>A0ABV9Z469_9HYPH</name>
<dbReference type="NCBIfam" id="TIGR01843">
    <property type="entry name" value="type_I_hlyD"/>
    <property type="match status" value="1"/>
</dbReference>
<keyword evidence="10" id="KW-0175">Coiled coil</keyword>
<feature type="coiled-coil region" evidence="10">
    <location>
        <begin position="231"/>
        <end position="287"/>
    </location>
</feature>
<evidence type="ECO:0000256" key="3">
    <source>
        <dbReference type="ARBA" id="ARBA00022448"/>
    </source>
</evidence>
<dbReference type="InterPro" id="IPR058982">
    <property type="entry name" value="Beta-barrel_AprE"/>
</dbReference>
<evidence type="ECO:0000313" key="14">
    <source>
        <dbReference type="Proteomes" id="UP001595796"/>
    </source>
</evidence>
<evidence type="ECO:0000256" key="6">
    <source>
        <dbReference type="ARBA" id="ARBA00022692"/>
    </source>
</evidence>
<evidence type="ECO:0000256" key="7">
    <source>
        <dbReference type="ARBA" id="ARBA00022989"/>
    </source>
</evidence>
<evidence type="ECO:0000256" key="1">
    <source>
        <dbReference type="ARBA" id="ARBA00004377"/>
    </source>
</evidence>
<feature type="coiled-coil region" evidence="10">
    <location>
        <begin position="158"/>
        <end position="185"/>
    </location>
</feature>
<evidence type="ECO:0000256" key="9">
    <source>
        <dbReference type="RuleBase" id="RU365093"/>
    </source>
</evidence>
<evidence type="ECO:0000256" key="5">
    <source>
        <dbReference type="ARBA" id="ARBA00022519"/>
    </source>
</evidence>
<keyword evidence="5 9" id="KW-0997">Cell inner membrane</keyword>
<dbReference type="RefSeq" id="WP_114957987.1">
    <property type="nucleotide sequence ID" value="NZ_JBHSJF010000006.1"/>
</dbReference>
<accession>A0ABV9Z469</accession>
<dbReference type="EMBL" id="JBHSJF010000006">
    <property type="protein sequence ID" value="MFC5068515.1"/>
    <property type="molecule type" value="Genomic_DNA"/>
</dbReference>
<keyword evidence="8" id="KW-0472">Membrane</keyword>
<evidence type="ECO:0000259" key="12">
    <source>
        <dbReference type="Pfam" id="PF26002"/>
    </source>
</evidence>
<evidence type="ECO:0000259" key="11">
    <source>
        <dbReference type="Pfam" id="PF25994"/>
    </source>
</evidence>
<feature type="domain" description="AprE-like beta-barrel" evidence="12">
    <location>
        <begin position="322"/>
        <end position="411"/>
    </location>
</feature>